<evidence type="ECO:0000256" key="2">
    <source>
        <dbReference type="ARBA" id="ARBA00023125"/>
    </source>
</evidence>
<feature type="domain" description="HTH tetR-type" evidence="5">
    <location>
        <begin position="5"/>
        <end position="65"/>
    </location>
</feature>
<organism evidence="6 7">
    <name type="scientific">Halopseudomonas salina</name>
    <dbReference type="NCBI Taxonomy" id="1323744"/>
    <lineage>
        <taxon>Bacteria</taxon>
        <taxon>Pseudomonadati</taxon>
        <taxon>Pseudomonadota</taxon>
        <taxon>Gammaproteobacteria</taxon>
        <taxon>Pseudomonadales</taxon>
        <taxon>Pseudomonadaceae</taxon>
        <taxon>Halopseudomonas</taxon>
    </lineage>
</organism>
<protein>
    <submittedName>
        <fullName evidence="6">Transcriptional regulator</fullName>
    </submittedName>
</protein>
<dbReference type="InterPro" id="IPR036271">
    <property type="entry name" value="Tet_transcr_reg_TetR-rel_C_sf"/>
</dbReference>
<dbReference type="InterPro" id="IPR054156">
    <property type="entry name" value="YxaF_TetR_C"/>
</dbReference>
<sequence length="194" mass="21121">MSAPNVNRLNIVRAAAMLFRKKGYSKTGLNEILAESKAPKGSLYYYFPQGKEQLGEEALRYSAQLAVRALEELRTANTTAPDLLKAFAARLCEWMEQSAFRDGCPMATTILETVPQSSALSIAAQDGFSAWCQIFEDLLLNDGAAPDAARRLASLTIAALEGSLIQARVEQSRRPVIEAAEEIAALMVLRSKPA</sequence>
<keyword evidence="2 4" id="KW-0238">DNA-binding</keyword>
<keyword evidence="3" id="KW-0804">Transcription</keyword>
<keyword evidence="7" id="KW-1185">Reference proteome</keyword>
<dbReference type="Pfam" id="PF21993">
    <property type="entry name" value="TetR_C_13_2"/>
    <property type="match status" value="1"/>
</dbReference>
<evidence type="ECO:0000256" key="3">
    <source>
        <dbReference type="ARBA" id="ARBA00023163"/>
    </source>
</evidence>
<reference evidence="7" key="1">
    <citation type="journal article" date="2019" name="Int. J. Syst. Evol. Microbiol.">
        <title>The Global Catalogue of Microorganisms (GCM) 10K type strain sequencing project: providing services to taxonomists for standard genome sequencing and annotation.</title>
        <authorList>
            <consortium name="The Broad Institute Genomics Platform"/>
            <consortium name="The Broad Institute Genome Sequencing Center for Infectious Disease"/>
            <person name="Wu L."/>
            <person name="Ma J."/>
        </authorList>
    </citation>
    <scope>NUCLEOTIDE SEQUENCE [LARGE SCALE GENOMIC DNA]</scope>
    <source>
        <strain evidence="7">CGMCC 1.12482</strain>
    </source>
</reference>
<evidence type="ECO:0000256" key="4">
    <source>
        <dbReference type="PROSITE-ProRule" id="PRU00335"/>
    </source>
</evidence>
<dbReference type="InterPro" id="IPR009057">
    <property type="entry name" value="Homeodomain-like_sf"/>
</dbReference>
<name>A0ABQ1PAS2_9GAMM</name>
<evidence type="ECO:0000313" key="6">
    <source>
        <dbReference type="EMBL" id="GGC93109.1"/>
    </source>
</evidence>
<dbReference type="PROSITE" id="PS50977">
    <property type="entry name" value="HTH_TETR_2"/>
    <property type="match status" value="1"/>
</dbReference>
<keyword evidence="1" id="KW-0805">Transcription regulation</keyword>
<proteinExistence type="predicted"/>
<dbReference type="RefSeq" id="WP_150276301.1">
    <property type="nucleotide sequence ID" value="NZ_BMFF01000002.1"/>
</dbReference>
<accession>A0ABQ1PAS2</accession>
<dbReference type="InterPro" id="IPR001647">
    <property type="entry name" value="HTH_TetR"/>
</dbReference>
<comment type="caution">
    <text evidence="6">The sequence shown here is derived from an EMBL/GenBank/DDBJ whole genome shotgun (WGS) entry which is preliminary data.</text>
</comment>
<dbReference type="Gene3D" id="1.10.357.10">
    <property type="entry name" value="Tetracycline Repressor, domain 2"/>
    <property type="match status" value="1"/>
</dbReference>
<dbReference type="SUPFAM" id="SSF46689">
    <property type="entry name" value="Homeodomain-like"/>
    <property type="match status" value="1"/>
</dbReference>
<dbReference type="Proteomes" id="UP000638188">
    <property type="component" value="Unassembled WGS sequence"/>
</dbReference>
<dbReference type="Pfam" id="PF00440">
    <property type="entry name" value="TetR_N"/>
    <property type="match status" value="1"/>
</dbReference>
<evidence type="ECO:0000313" key="7">
    <source>
        <dbReference type="Proteomes" id="UP000638188"/>
    </source>
</evidence>
<dbReference type="EMBL" id="BMFF01000002">
    <property type="protein sequence ID" value="GGC93109.1"/>
    <property type="molecule type" value="Genomic_DNA"/>
</dbReference>
<dbReference type="SUPFAM" id="SSF48498">
    <property type="entry name" value="Tetracyclin repressor-like, C-terminal domain"/>
    <property type="match status" value="1"/>
</dbReference>
<dbReference type="PANTHER" id="PTHR47506:SF3">
    <property type="entry name" value="HTH-TYPE TRANSCRIPTIONAL REGULATOR LMRA"/>
    <property type="match status" value="1"/>
</dbReference>
<gene>
    <name evidence="6" type="ORF">GCM10007418_10780</name>
</gene>
<feature type="DNA-binding region" description="H-T-H motif" evidence="4">
    <location>
        <begin position="28"/>
        <end position="47"/>
    </location>
</feature>
<evidence type="ECO:0000259" key="5">
    <source>
        <dbReference type="PROSITE" id="PS50977"/>
    </source>
</evidence>
<dbReference type="PANTHER" id="PTHR47506">
    <property type="entry name" value="TRANSCRIPTIONAL REGULATORY PROTEIN"/>
    <property type="match status" value="1"/>
</dbReference>
<evidence type="ECO:0000256" key="1">
    <source>
        <dbReference type="ARBA" id="ARBA00023015"/>
    </source>
</evidence>